<name>A0A6A5SXQ5_9PLEO</name>
<evidence type="ECO:0000313" key="1">
    <source>
        <dbReference type="EMBL" id="KAF1945023.1"/>
    </source>
</evidence>
<gene>
    <name evidence="1" type="ORF">EJ02DRAFT_397075</name>
</gene>
<protein>
    <recommendedName>
        <fullName evidence="3">DUF4219 domain-containing protein</fullName>
    </recommendedName>
</protein>
<dbReference type="EMBL" id="ML976012">
    <property type="protein sequence ID" value="KAF1945023.1"/>
    <property type="molecule type" value="Genomic_DNA"/>
</dbReference>
<proteinExistence type="predicted"/>
<dbReference type="AlphaFoldDB" id="A0A6A5SXQ5"/>
<keyword evidence="2" id="KW-1185">Reference proteome</keyword>
<dbReference type="Proteomes" id="UP000800038">
    <property type="component" value="Unassembled WGS sequence"/>
</dbReference>
<dbReference type="OrthoDB" id="3725657at2759"/>
<reference evidence="1" key="1">
    <citation type="journal article" date="2020" name="Stud. Mycol.">
        <title>101 Dothideomycetes genomes: a test case for predicting lifestyles and emergence of pathogens.</title>
        <authorList>
            <person name="Haridas S."/>
            <person name="Albert R."/>
            <person name="Binder M."/>
            <person name="Bloem J."/>
            <person name="Labutti K."/>
            <person name="Salamov A."/>
            <person name="Andreopoulos B."/>
            <person name="Baker S."/>
            <person name="Barry K."/>
            <person name="Bills G."/>
            <person name="Bluhm B."/>
            <person name="Cannon C."/>
            <person name="Castanera R."/>
            <person name="Culley D."/>
            <person name="Daum C."/>
            <person name="Ezra D."/>
            <person name="Gonzalez J."/>
            <person name="Henrissat B."/>
            <person name="Kuo A."/>
            <person name="Liang C."/>
            <person name="Lipzen A."/>
            <person name="Lutzoni F."/>
            <person name="Magnuson J."/>
            <person name="Mondo S."/>
            <person name="Nolan M."/>
            <person name="Ohm R."/>
            <person name="Pangilinan J."/>
            <person name="Park H.-J."/>
            <person name="Ramirez L."/>
            <person name="Alfaro M."/>
            <person name="Sun H."/>
            <person name="Tritt A."/>
            <person name="Yoshinaga Y."/>
            <person name="Zwiers L.-H."/>
            <person name="Turgeon B."/>
            <person name="Goodwin S."/>
            <person name="Spatafora J."/>
            <person name="Crous P."/>
            <person name="Grigoriev I."/>
        </authorList>
    </citation>
    <scope>NUCLEOTIDE SEQUENCE</scope>
    <source>
        <strain evidence="1">CBS 161.51</strain>
    </source>
</reference>
<organism evidence="1 2">
    <name type="scientific">Clathrospora elynae</name>
    <dbReference type="NCBI Taxonomy" id="706981"/>
    <lineage>
        <taxon>Eukaryota</taxon>
        <taxon>Fungi</taxon>
        <taxon>Dikarya</taxon>
        <taxon>Ascomycota</taxon>
        <taxon>Pezizomycotina</taxon>
        <taxon>Dothideomycetes</taxon>
        <taxon>Pleosporomycetidae</taxon>
        <taxon>Pleosporales</taxon>
        <taxon>Diademaceae</taxon>
        <taxon>Clathrospora</taxon>
    </lineage>
</organism>
<dbReference type="Pfam" id="PF14223">
    <property type="entry name" value="Retrotran_gag_2"/>
    <property type="match status" value="1"/>
</dbReference>
<evidence type="ECO:0008006" key="3">
    <source>
        <dbReference type="Google" id="ProtNLM"/>
    </source>
</evidence>
<evidence type="ECO:0000313" key="2">
    <source>
        <dbReference type="Proteomes" id="UP000800038"/>
    </source>
</evidence>
<accession>A0A6A5SXQ5</accession>
<sequence>MGTSDAAQIPKLSADGSNFKKWKAAIDIYARMLDAEDVLNGTMPIPKPPHYQGLIPEHEPIDVTTIKDDVSKHAAKMNRIRIYNEDREAINKPIIEKANKMAALRKAWKKMDASIDMALLQSLPPDIWQAVQGLDNCHKRWEEVLRRFEEEGLNEESSAWADFFKLRCADQPNTLKFTDKFRSFLNRLNEMKLKLPEKGVLYQFILAIKDVYPEYARVVRRNLRSNRDLTLDSVIHELNDEARRCNEVTY</sequence>